<comment type="caution">
    <text evidence="1">The sequence shown here is derived from an EMBL/GenBank/DDBJ whole genome shotgun (WGS) entry which is preliminary data.</text>
</comment>
<reference evidence="1 2" key="1">
    <citation type="submission" date="2021-11" db="EMBL/GenBank/DDBJ databases">
        <authorList>
            <person name="Islam A."/>
            <person name="Islam S."/>
            <person name="Flora M.S."/>
            <person name="Rahman M."/>
            <person name="Ziaur R.M."/>
            <person name="Epstein J.H."/>
            <person name="Hassan M."/>
            <person name="Klassen M."/>
            <person name="Woodard K."/>
            <person name="Webb A."/>
            <person name="Webby R.J."/>
            <person name="El Zowalaty M.E."/>
        </authorList>
    </citation>
    <scope>NUCLEOTIDE SEQUENCE [LARGE SCALE GENOMIC DNA]</scope>
    <source>
        <strain evidence="1">Pbs1</strain>
    </source>
</reference>
<evidence type="ECO:0000313" key="2">
    <source>
        <dbReference type="Proteomes" id="UP001158986"/>
    </source>
</evidence>
<dbReference type="Proteomes" id="UP001158986">
    <property type="component" value="Unassembled WGS sequence"/>
</dbReference>
<sequence>MSRNNKAAEEPRRQIQQLIGPLLHPTPPDQKVEQQQLLQALTSLNSGDKMDDAGGMVAENPWILDQQASVLSAGKYAKMRPGAIADLQEKWVGLEAYSCITPTIGATSQ</sequence>
<accession>A0ABN8CSY1</accession>
<proteinExistence type="predicted"/>
<keyword evidence="2" id="KW-1185">Reference proteome</keyword>
<name>A0ABN8CSY1_9STRA</name>
<evidence type="ECO:0000313" key="1">
    <source>
        <dbReference type="EMBL" id="CAH0515684.1"/>
    </source>
</evidence>
<dbReference type="EMBL" id="CAKLCB010000127">
    <property type="protein sequence ID" value="CAH0515684.1"/>
    <property type="molecule type" value="Genomic_DNA"/>
</dbReference>
<organism evidence="1 2">
    <name type="scientific">Peronospora belbahrii</name>
    <dbReference type="NCBI Taxonomy" id="622444"/>
    <lineage>
        <taxon>Eukaryota</taxon>
        <taxon>Sar</taxon>
        <taxon>Stramenopiles</taxon>
        <taxon>Oomycota</taxon>
        <taxon>Peronosporomycetes</taxon>
        <taxon>Peronosporales</taxon>
        <taxon>Peronosporaceae</taxon>
        <taxon>Peronospora</taxon>
    </lineage>
</organism>
<protein>
    <submittedName>
        <fullName evidence="1">Uncharacterized protein</fullName>
    </submittedName>
</protein>
<gene>
    <name evidence="1" type="ORF">PBS001_LOCUS2385</name>
</gene>